<gene>
    <name evidence="8" type="ORF">FHR32_005895</name>
</gene>
<evidence type="ECO:0000313" key="8">
    <source>
        <dbReference type="EMBL" id="MBB4941518.1"/>
    </source>
</evidence>
<feature type="domain" description="Methylamine utilisation protein MauE" evidence="7">
    <location>
        <begin position="19"/>
        <end position="153"/>
    </location>
</feature>
<feature type="transmembrane region" description="Helical" evidence="6">
    <location>
        <begin position="20"/>
        <end position="41"/>
    </location>
</feature>
<accession>A0A7W7WC64</accession>
<keyword evidence="9" id="KW-1185">Reference proteome</keyword>
<evidence type="ECO:0000259" key="7">
    <source>
        <dbReference type="Pfam" id="PF07291"/>
    </source>
</evidence>
<keyword evidence="4 6" id="KW-0472">Membrane</keyword>
<feature type="transmembrane region" description="Helical" evidence="6">
    <location>
        <begin position="61"/>
        <end position="81"/>
    </location>
</feature>
<evidence type="ECO:0000256" key="2">
    <source>
        <dbReference type="ARBA" id="ARBA00022692"/>
    </source>
</evidence>
<sequence length="192" mass="20350">MTSDKPVLRRSRSASSALPWVTTVSRLVLAGVLIFAGWGKIGTPVLSVQSVKAYELLPDSLATVVGYGLPILEIVIGVLLVVGLLSRVAGIVSALLMLAFVIGIASVWARGLRIDCGCFGGGGQLKAGVEPDYLIDILRDSGLFVLGVVVAWLPPGRFALDSALGLAPEQRSHDDDDDIEGDDEKPYEKENH</sequence>
<reference evidence="8 9" key="1">
    <citation type="submission" date="2020-08" db="EMBL/GenBank/DDBJ databases">
        <title>Sequencing the genomes of 1000 actinobacteria strains.</title>
        <authorList>
            <person name="Klenk H.-P."/>
        </authorList>
    </citation>
    <scope>NUCLEOTIDE SEQUENCE [LARGE SCALE GENOMIC DNA]</scope>
    <source>
        <strain evidence="8 9">DSM 43023</strain>
    </source>
</reference>
<evidence type="ECO:0000256" key="6">
    <source>
        <dbReference type="SAM" id="Phobius"/>
    </source>
</evidence>
<evidence type="ECO:0000256" key="4">
    <source>
        <dbReference type="ARBA" id="ARBA00023136"/>
    </source>
</evidence>
<protein>
    <submittedName>
        <fullName evidence="8">Putative membrane protein YphA (DoxX/SURF4 family)</fullName>
    </submittedName>
</protein>
<dbReference type="InterPro" id="IPR009908">
    <property type="entry name" value="Methylamine_util_MauE"/>
</dbReference>
<proteinExistence type="predicted"/>
<feature type="region of interest" description="Disordered" evidence="5">
    <location>
        <begin position="168"/>
        <end position="192"/>
    </location>
</feature>
<dbReference type="Proteomes" id="UP000534286">
    <property type="component" value="Unassembled WGS sequence"/>
</dbReference>
<dbReference type="GO" id="GO:0016020">
    <property type="term" value="C:membrane"/>
    <property type="evidence" value="ECO:0007669"/>
    <property type="project" value="UniProtKB-SubCell"/>
</dbReference>
<comment type="caution">
    <text evidence="8">The sequence shown here is derived from an EMBL/GenBank/DDBJ whole genome shotgun (WGS) entry which is preliminary data.</text>
</comment>
<dbReference type="UniPathway" id="UPA00895"/>
<evidence type="ECO:0000256" key="3">
    <source>
        <dbReference type="ARBA" id="ARBA00022989"/>
    </source>
</evidence>
<feature type="transmembrane region" description="Helical" evidence="6">
    <location>
        <begin position="88"/>
        <end position="109"/>
    </location>
</feature>
<name>A0A7W7WC64_9ACTN</name>
<keyword evidence="3 6" id="KW-1133">Transmembrane helix</keyword>
<evidence type="ECO:0000256" key="1">
    <source>
        <dbReference type="ARBA" id="ARBA00004141"/>
    </source>
</evidence>
<organism evidence="8 9">
    <name type="scientific">Streptosporangium album</name>
    <dbReference type="NCBI Taxonomy" id="47479"/>
    <lineage>
        <taxon>Bacteria</taxon>
        <taxon>Bacillati</taxon>
        <taxon>Actinomycetota</taxon>
        <taxon>Actinomycetes</taxon>
        <taxon>Streptosporangiales</taxon>
        <taxon>Streptosporangiaceae</taxon>
        <taxon>Streptosporangium</taxon>
    </lineage>
</organism>
<comment type="subcellular location">
    <subcellularLocation>
        <location evidence="1">Membrane</location>
        <topology evidence="1">Multi-pass membrane protein</topology>
    </subcellularLocation>
</comment>
<dbReference type="EMBL" id="JACHJU010000002">
    <property type="protein sequence ID" value="MBB4941518.1"/>
    <property type="molecule type" value="Genomic_DNA"/>
</dbReference>
<dbReference type="AlphaFoldDB" id="A0A7W7WC64"/>
<dbReference type="Pfam" id="PF07291">
    <property type="entry name" value="MauE"/>
    <property type="match status" value="1"/>
</dbReference>
<evidence type="ECO:0000256" key="5">
    <source>
        <dbReference type="SAM" id="MobiDB-lite"/>
    </source>
</evidence>
<dbReference type="GO" id="GO:0030416">
    <property type="term" value="P:methylamine metabolic process"/>
    <property type="evidence" value="ECO:0007669"/>
    <property type="project" value="InterPro"/>
</dbReference>
<keyword evidence="2 6" id="KW-0812">Transmembrane</keyword>
<evidence type="ECO:0000313" key="9">
    <source>
        <dbReference type="Proteomes" id="UP000534286"/>
    </source>
</evidence>